<dbReference type="Gene3D" id="1.10.287.130">
    <property type="match status" value="1"/>
</dbReference>
<evidence type="ECO:0000256" key="7">
    <source>
        <dbReference type="ARBA" id="ARBA00022840"/>
    </source>
</evidence>
<dbReference type="SMART" id="SM00091">
    <property type="entry name" value="PAS"/>
    <property type="match status" value="2"/>
</dbReference>
<evidence type="ECO:0000313" key="13">
    <source>
        <dbReference type="Proteomes" id="UP000049855"/>
    </source>
</evidence>
<evidence type="ECO:0000256" key="4">
    <source>
        <dbReference type="ARBA" id="ARBA00022679"/>
    </source>
</evidence>
<dbReference type="PROSITE" id="PS50109">
    <property type="entry name" value="HIS_KIN"/>
    <property type="match status" value="1"/>
</dbReference>
<accession>A0A0U1KW90</accession>
<dbReference type="CDD" id="cd00082">
    <property type="entry name" value="HisKA"/>
    <property type="match status" value="1"/>
</dbReference>
<keyword evidence="5" id="KW-0547">Nucleotide-binding</keyword>
<evidence type="ECO:0000256" key="2">
    <source>
        <dbReference type="ARBA" id="ARBA00012438"/>
    </source>
</evidence>
<dbReference type="Proteomes" id="UP000049855">
    <property type="component" value="Unassembled WGS sequence"/>
</dbReference>
<dbReference type="InterPro" id="IPR003661">
    <property type="entry name" value="HisK_dim/P_dom"/>
</dbReference>
<feature type="domain" description="Histidine kinase" evidence="9">
    <location>
        <begin position="258"/>
        <end position="463"/>
    </location>
</feature>
<dbReference type="PANTHER" id="PTHR43065:SF46">
    <property type="entry name" value="C4-DICARBOXYLATE TRANSPORT SENSOR PROTEIN DCTB"/>
    <property type="match status" value="1"/>
</dbReference>
<dbReference type="Gene3D" id="3.30.565.10">
    <property type="entry name" value="Histidine kinase-like ATPase, C-terminal domain"/>
    <property type="match status" value="1"/>
</dbReference>
<evidence type="ECO:0000256" key="5">
    <source>
        <dbReference type="ARBA" id="ARBA00022741"/>
    </source>
</evidence>
<evidence type="ECO:0000256" key="3">
    <source>
        <dbReference type="ARBA" id="ARBA00022553"/>
    </source>
</evidence>
<dbReference type="SMART" id="SM00388">
    <property type="entry name" value="HisKA"/>
    <property type="match status" value="1"/>
</dbReference>
<evidence type="ECO:0000313" key="12">
    <source>
        <dbReference type="EMBL" id="CQR70964.1"/>
    </source>
</evidence>
<dbReference type="SMART" id="SM00387">
    <property type="entry name" value="HATPase_c"/>
    <property type="match status" value="1"/>
</dbReference>
<dbReference type="InterPro" id="IPR036890">
    <property type="entry name" value="HATPase_C_sf"/>
</dbReference>
<keyword evidence="7" id="KW-0067">ATP-binding</keyword>
<evidence type="ECO:0000259" key="11">
    <source>
        <dbReference type="PROSITE" id="PS50113"/>
    </source>
</evidence>
<dbReference type="InterPro" id="IPR004358">
    <property type="entry name" value="Sig_transdc_His_kin-like_C"/>
</dbReference>
<dbReference type="InterPro" id="IPR000700">
    <property type="entry name" value="PAS-assoc_C"/>
</dbReference>
<keyword evidence="13" id="KW-1185">Reference proteome</keyword>
<dbReference type="PROSITE" id="PS50113">
    <property type="entry name" value="PAC"/>
    <property type="match status" value="1"/>
</dbReference>
<keyword evidence="4" id="KW-0808">Transferase</keyword>
<evidence type="ECO:0000256" key="6">
    <source>
        <dbReference type="ARBA" id="ARBA00022777"/>
    </source>
</evidence>
<dbReference type="PROSITE" id="PS50112">
    <property type="entry name" value="PAS"/>
    <property type="match status" value="1"/>
</dbReference>
<evidence type="ECO:0000259" key="10">
    <source>
        <dbReference type="PROSITE" id="PS50112"/>
    </source>
</evidence>
<dbReference type="InterPro" id="IPR036097">
    <property type="entry name" value="HisK_dim/P_sf"/>
</dbReference>
<reference evidence="13" key="1">
    <citation type="submission" date="2015-03" db="EMBL/GenBank/DDBJ databases">
        <authorList>
            <person name="Nijsse Bart"/>
        </authorList>
    </citation>
    <scope>NUCLEOTIDE SEQUENCE [LARGE SCALE GENOMIC DNA]</scope>
</reference>
<dbReference type="SUPFAM" id="SSF47384">
    <property type="entry name" value="Homodimeric domain of signal transducing histidine kinase"/>
    <property type="match status" value="1"/>
</dbReference>
<gene>
    <name evidence="12" type="ORF">SpAn4DRAFT_1942</name>
</gene>
<feature type="domain" description="PAC" evidence="11">
    <location>
        <begin position="191"/>
        <end position="245"/>
    </location>
</feature>
<dbReference type="InterPro" id="IPR035965">
    <property type="entry name" value="PAS-like_dom_sf"/>
</dbReference>
<dbReference type="InterPro" id="IPR005467">
    <property type="entry name" value="His_kinase_dom"/>
</dbReference>
<dbReference type="NCBIfam" id="TIGR00229">
    <property type="entry name" value="sensory_box"/>
    <property type="match status" value="1"/>
</dbReference>
<sequence length="464" mass="52279">MLSENPGPKLSDIIENISIPIYAYDKNWRLSYINSAAEVLWGYSREELLGKVIWDIFPEAVGNRLDHEYHKAISERKEVCFETFATIQKKWLEIRACPVEDGLIVYAQDIDEKKKAQSEVKSWSRQLNQLIELCPLGIFILNKEGIIESINSAFIQRFLPDLKKEECIGKSGRYISERLGVAWECTAGYSALNGKQILNCIETGPDWVVVSNAVPILDKDGNTIGAMGVFYDITEYERMKAEIAKLDRFNLVNEMAAGVAHEVRNPMTVIKGYLQFFSRKVPSDMIEQFTIVLNELERVEQLITNFLSLANNKAIERKSQNLNTIIKQITPLIVSDTNKRDIELVMVLDKECPDLLLDDKEIKQLILNLVRNGLEAMSGHGTLTIETSVRDDMVHLFVKDCGCGIGKEYLNKIFDPFFTTKANGTGLGLSVCAGIVRRHAGTIQVQSEAGQGTKFTIVFPTKTD</sequence>
<dbReference type="InterPro" id="IPR000014">
    <property type="entry name" value="PAS"/>
</dbReference>
<dbReference type="SUPFAM" id="SSF55874">
    <property type="entry name" value="ATPase domain of HSP90 chaperone/DNA topoisomerase II/histidine kinase"/>
    <property type="match status" value="1"/>
</dbReference>
<dbReference type="RefSeq" id="WP_021169675.1">
    <property type="nucleotide sequence ID" value="NZ_CTRP01000003.1"/>
</dbReference>
<dbReference type="InterPro" id="IPR003594">
    <property type="entry name" value="HATPase_dom"/>
</dbReference>
<evidence type="ECO:0000259" key="9">
    <source>
        <dbReference type="PROSITE" id="PS50109"/>
    </source>
</evidence>
<dbReference type="PANTHER" id="PTHR43065">
    <property type="entry name" value="SENSOR HISTIDINE KINASE"/>
    <property type="match status" value="1"/>
</dbReference>
<dbReference type="Pfam" id="PF08448">
    <property type="entry name" value="PAS_4"/>
    <property type="match status" value="2"/>
</dbReference>
<name>A0A0U1KW90_9FIRM</name>
<dbReference type="CDD" id="cd00130">
    <property type="entry name" value="PAS"/>
    <property type="match status" value="1"/>
</dbReference>
<evidence type="ECO:0000256" key="1">
    <source>
        <dbReference type="ARBA" id="ARBA00000085"/>
    </source>
</evidence>
<dbReference type="Gene3D" id="3.30.450.20">
    <property type="entry name" value="PAS domain"/>
    <property type="match status" value="2"/>
</dbReference>
<dbReference type="InterPro" id="IPR013656">
    <property type="entry name" value="PAS_4"/>
</dbReference>
<dbReference type="Pfam" id="PF00512">
    <property type="entry name" value="HisKA"/>
    <property type="match status" value="1"/>
</dbReference>
<proteinExistence type="predicted"/>
<dbReference type="PRINTS" id="PR00344">
    <property type="entry name" value="BCTRLSENSOR"/>
</dbReference>
<dbReference type="AlphaFoldDB" id="A0A0U1KW90"/>
<dbReference type="GO" id="GO:0005524">
    <property type="term" value="F:ATP binding"/>
    <property type="evidence" value="ECO:0007669"/>
    <property type="project" value="UniProtKB-KW"/>
</dbReference>
<organism evidence="12 13">
    <name type="scientific">Sporomusa ovata</name>
    <dbReference type="NCBI Taxonomy" id="2378"/>
    <lineage>
        <taxon>Bacteria</taxon>
        <taxon>Bacillati</taxon>
        <taxon>Bacillota</taxon>
        <taxon>Negativicutes</taxon>
        <taxon>Selenomonadales</taxon>
        <taxon>Sporomusaceae</taxon>
        <taxon>Sporomusa</taxon>
    </lineage>
</organism>
<feature type="domain" description="PAS" evidence="10">
    <location>
        <begin position="6"/>
        <end position="76"/>
    </location>
</feature>
<keyword evidence="8" id="KW-0902">Two-component regulatory system</keyword>
<keyword evidence="6 12" id="KW-0418">Kinase</keyword>
<dbReference type="EC" id="2.7.13.3" evidence="2"/>
<keyword evidence="3" id="KW-0597">Phosphoprotein</keyword>
<dbReference type="Pfam" id="PF02518">
    <property type="entry name" value="HATPase_c"/>
    <property type="match status" value="1"/>
</dbReference>
<comment type="catalytic activity">
    <reaction evidence="1">
        <text>ATP + protein L-histidine = ADP + protein N-phospho-L-histidine.</text>
        <dbReference type="EC" id="2.7.13.3"/>
    </reaction>
</comment>
<dbReference type="GO" id="GO:0000155">
    <property type="term" value="F:phosphorelay sensor kinase activity"/>
    <property type="evidence" value="ECO:0007669"/>
    <property type="project" value="InterPro"/>
</dbReference>
<protein>
    <recommendedName>
        <fullName evidence="2">histidine kinase</fullName>
        <ecNumber evidence="2">2.7.13.3</ecNumber>
    </recommendedName>
</protein>
<dbReference type="SUPFAM" id="SSF55785">
    <property type="entry name" value="PYP-like sensor domain (PAS domain)"/>
    <property type="match status" value="2"/>
</dbReference>
<dbReference type="EMBL" id="CTRP01000003">
    <property type="protein sequence ID" value="CQR70964.1"/>
    <property type="molecule type" value="Genomic_DNA"/>
</dbReference>
<evidence type="ECO:0000256" key="8">
    <source>
        <dbReference type="ARBA" id="ARBA00023012"/>
    </source>
</evidence>